<reference evidence="2 3" key="1">
    <citation type="submission" date="2017-03" db="EMBL/GenBank/DDBJ databases">
        <title>Genome Survey of Euroglyphus maynei.</title>
        <authorList>
            <person name="Arlian L.G."/>
            <person name="Morgan M.S."/>
            <person name="Rider S.D."/>
        </authorList>
    </citation>
    <scope>NUCLEOTIDE SEQUENCE [LARGE SCALE GENOMIC DNA]</scope>
    <source>
        <strain evidence="2">Arlian Lab</strain>
        <tissue evidence="2">Whole body</tissue>
    </source>
</reference>
<evidence type="ECO:0000313" key="2">
    <source>
        <dbReference type="EMBL" id="OTF79680.1"/>
    </source>
</evidence>
<dbReference type="Proteomes" id="UP000194236">
    <property type="component" value="Unassembled WGS sequence"/>
</dbReference>
<accession>A0A1Y3BFI9</accession>
<dbReference type="AlphaFoldDB" id="A0A1Y3BFI9"/>
<feature type="region of interest" description="Disordered" evidence="1">
    <location>
        <begin position="1"/>
        <end position="54"/>
    </location>
</feature>
<comment type="caution">
    <text evidence="2">The sequence shown here is derived from an EMBL/GenBank/DDBJ whole genome shotgun (WGS) entry which is preliminary data.</text>
</comment>
<sequence>MKSRILTYKDQINSNEKRKSKKMENQGNNKRMKIDEEKSKENENSTSTEIENLDRNKVSKFPDKEFEDLFNMLKSFDK</sequence>
<evidence type="ECO:0000256" key="1">
    <source>
        <dbReference type="SAM" id="MobiDB-lite"/>
    </source>
</evidence>
<evidence type="ECO:0000313" key="3">
    <source>
        <dbReference type="Proteomes" id="UP000194236"/>
    </source>
</evidence>
<dbReference type="EMBL" id="MUJZ01021890">
    <property type="protein sequence ID" value="OTF79680.1"/>
    <property type="molecule type" value="Genomic_DNA"/>
</dbReference>
<feature type="compositionally biased region" description="Basic and acidic residues" evidence="1">
    <location>
        <begin position="32"/>
        <end position="43"/>
    </location>
</feature>
<organism evidence="2 3">
    <name type="scientific">Euroglyphus maynei</name>
    <name type="common">Mayne's house dust mite</name>
    <dbReference type="NCBI Taxonomy" id="6958"/>
    <lineage>
        <taxon>Eukaryota</taxon>
        <taxon>Metazoa</taxon>
        <taxon>Ecdysozoa</taxon>
        <taxon>Arthropoda</taxon>
        <taxon>Chelicerata</taxon>
        <taxon>Arachnida</taxon>
        <taxon>Acari</taxon>
        <taxon>Acariformes</taxon>
        <taxon>Sarcoptiformes</taxon>
        <taxon>Astigmata</taxon>
        <taxon>Psoroptidia</taxon>
        <taxon>Analgoidea</taxon>
        <taxon>Pyroglyphidae</taxon>
        <taxon>Pyroglyphinae</taxon>
        <taxon>Euroglyphus</taxon>
    </lineage>
</organism>
<proteinExistence type="predicted"/>
<gene>
    <name evidence="2" type="ORF">BLA29_003977</name>
</gene>
<keyword evidence="3" id="KW-1185">Reference proteome</keyword>
<protein>
    <submittedName>
        <fullName evidence="2">Uncharacterized protein</fullName>
    </submittedName>
</protein>
<name>A0A1Y3BFI9_EURMA</name>